<dbReference type="EMBL" id="GAIX01000215">
    <property type="protein sequence ID" value="JAA92345.1"/>
    <property type="molecule type" value="Transcribed_RNA"/>
</dbReference>
<sequence length="84" mass="8795">MPGLVTLLIVLLSLSPFTVPVSTLDLVLLPKSFSTFTPSLPSFKSALPDLKSSLTCLKSLELMNSSAAGLIKSSLAGLESFVVL</sequence>
<accession>S4PS63</accession>
<name>S4PS63_9NEOP</name>
<protein>
    <submittedName>
        <fullName evidence="2">Uncharacterized protein</fullName>
    </submittedName>
</protein>
<proteinExistence type="predicted"/>
<keyword evidence="1" id="KW-0732">Signal</keyword>
<feature type="chain" id="PRO_5004532067" evidence="1">
    <location>
        <begin position="24"/>
        <end position="84"/>
    </location>
</feature>
<dbReference type="AlphaFoldDB" id="S4PS63"/>
<feature type="non-terminal residue" evidence="2">
    <location>
        <position position="84"/>
    </location>
</feature>
<evidence type="ECO:0000313" key="2">
    <source>
        <dbReference type="EMBL" id="JAA92345.1"/>
    </source>
</evidence>
<reference evidence="2" key="1">
    <citation type="journal article" date="2013" name="BMC Genomics">
        <title>Unscrambling butterfly oogenesis.</title>
        <authorList>
            <person name="Carter J.M."/>
            <person name="Baker S.C."/>
            <person name="Pink R."/>
            <person name="Carter D.R."/>
            <person name="Collins A."/>
            <person name="Tomlin J."/>
            <person name="Gibbs M."/>
            <person name="Breuker C.J."/>
        </authorList>
    </citation>
    <scope>NUCLEOTIDE SEQUENCE</scope>
    <source>
        <tissue evidence="2">Ovary</tissue>
    </source>
</reference>
<reference evidence="2" key="2">
    <citation type="submission" date="2013-05" db="EMBL/GenBank/DDBJ databases">
        <authorList>
            <person name="Carter J.-M."/>
            <person name="Baker S.C."/>
            <person name="Pink R."/>
            <person name="Carter D.R.F."/>
            <person name="Collins A."/>
            <person name="Tomlin J."/>
            <person name="Gibbs M."/>
            <person name="Breuker C.J."/>
        </authorList>
    </citation>
    <scope>NUCLEOTIDE SEQUENCE</scope>
    <source>
        <tissue evidence="2">Ovary</tissue>
    </source>
</reference>
<evidence type="ECO:0000256" key="1">
    <source>
        <dbReference type="SAM" id="SignalP"/>
    </source>
</evidence>
<feature type="signal peptide" evidence="1">
    <location>
        <begin position="1"/>
        <end position="23"/>
    </location>
</feature>
<organism evidence="2">
    <name type="scientific">Pararge aegeria</name>
    <name type="common">speckled wood butterfly</name>
    <dbReference type="NCBI Taxonomy" id="116150"/>
    <lineage>
        <taxon>Eukaryota</taxon>
        <taxon>Metazoa</taxon>
        <taxon>Ecdysozoa</taxon>
        <taxon>Arthropoda</taxon>
        <taxon>Hexapoda</taxon>
        <taxon>Insecta</taxon>
        <taxon>Pterygota</taxon>
        <taxon>Neoptera</taxon>
        <taxon>Endopterygota</taxon>
        <taxon>Lepidoptera</taxon>
        <taxon>Glossata</taxon>
        <taxon>Ditrysia</taxon>
        <taxon>Papilionoidea</taxon>
        <taxon>Nymphalidae</taxon>
        <taxon>Satyrinae</taxon>
        <taxon>Satyrini</taxon>
        <taxon>Parargina</taxon>
        <taxon>Pararge</taxon>
    </lineage>
</organism>